<name>A0A5B9MGG3_9BACT</name>
<dbReference type="KEGG" id="smam:Mal15_36550"/>
<evidence type="ECO:0000313" key="2">
    <source>
        <dbReference type="Proteomes" id="UP000321353"/>
    </source>
</evidence>
<protein>
    <submittedName>
        <fullName evidence="1">Uncharacterized protein</fullName>
    </submittedName>
</protein>
<reference evidence="1 2" key="1">
    <citation type="submission" date="2019-02" db="EMBL/GenBank/DDBJ databases">
        <title>Planctomycetal bacteria perform biofilm scaping via a novel small molecule.</title>
        <authorList>
            <person name="Jeske O."/>
            <person name="Boedeker C."/>
            <person name="Wiegand S."/>
            <person name="Breitling P."/>
            <person name="Kallscheuer N."/>
            <person name="Jogler M."/>
            <person name="Rohde M."/>
            <person name="Petersen J."/>
            <person name="Medema M.H."/>
            <person name="Surup F."/>
            <person name="Jogler C."/>
        </authorList>
    </citation>
    <scope>NUCLEOTIDE SEQUENCE [LARGE SCALE GENOMIC DNA]</scope>
    <source>
        <strain evidence="1 2">Mal15</strain>
    </source>
</reference>
<sequence>MHCVTLADLAATLSQHGPSLLELRPRIPSATIMRYWTASRSRHELWHRVMGRYRDAKHAGNYGRLADWWSEHVVVLEEVLVSELLTRVVAAIGAETAAVDGEESHESHQSLSAVTHGIYLGHIEASNRVAQIMLESCGARVQDTVRLNRLRYGVERWTDWLIGRVSVHRDRSFQYSIDIERSRTFYDEVREGASCAHRDTTTWLMNAAMREMLVRRTSETSALAQANHEVASSALAMFRPELFDDYGVPKSVWLNRLQRDAAKLKPFDFAGIS</sequence>
<keyword evidence="2" id="KW-1185">Reference proteome</keyword>
<accession>A0A5B9MGG3</accession>
<organism evidence="1 2">
    <name type="scientific">Stieleria maiorica</name>
    <dbReference type="NCBI Taxonomy" id="2795974"/>
    <lineage>
        <taxon>Bacteria</taxon>
        <taxon>Pseudomonadati</taxon>
        <taxon>Planctomycetota</taxon>
        <taxon>Planctomycetia</taxon>
        <taxon>Pirellulales</taxon>
        <taxon>Pirellulaceae</taxon>
        <taxon>Stieleria</taxon>
    </lineage>
</organism>
<gene>
    <name evidence="1" type="ORF">Mal15_36550</name>
</gene>
<evidence type="ECO:0000313" key="1">
    <source>
        <dbReference type="EMBL" id="QEF99589.1"/>
    </source>
</evidence>
<dbReference type="AlphaFoldDB" id="A0A5B9MGG3"/>
<dbReference type="Proteomes" id="UP000321353">
    <property type="component" value="Chromosome"/>
</dbReference>
<dbReference type="EMBL" id="CP036264">
    <property type="protein sequence ID" value="QEF99589.1"/>
    <property type="molecule type" value="Genomic_DNA"/>
</dbReference>
<dbReference type="RefSeq" id="WP_147868962.1">
    <property type="nucleotide sequence ID" value="NZ_CP036264.1"/>
</dbReference>
<proteinExistence type="predicted"/>